<accession>A0A084WEC5</accession>
<dbReference type="VEuPathDB" id="VectorBase:ASIC016882"/>
<dbReference type="Proteomes" id="UP000030765">
    <property type="component" value="Unassembled WGS sequence"/>
</dbReference>
<protein>
    <submittedName>
        <fullName evidence="1 2">Cdc20-like protein</fullName>
    </submittedName>
</protein>
<sequence>MMQRLISARNGYYEASDNVKDAQVRMSKKPCGSKRTQTPGKTILCQLKENSVMYYSILRFVVTARLQTIRYRSMREIRSTFPAHSGSITPYVRCKACHIALYQSNCPCQAAPLSKQVPYLKQSCFKLFGVCCESPSKPSPFFVADIRKLSDEQVARENSEQLSGASFRGAEVNVR</sequence>
<evidence type="ECO:0000313" key="3">
    <source>
        <dbReference type="Proteomes" id="UP000030765"/>
    </source>
</evidence>
<evidence type="ECO:0000313" key="1">
    <source>
        <dbReference type="EMBL" id="KFB48569.1"/>
    </source>
</evidence>
<dbReference type="EMBL" id="ATLV01023201">
    <property type="status" value="NOT_ANNOTATED_CDS"/>
    <property type="molecule type" value="Genomic_DNA"/>
</dbReference>
<dbReference type="EnsemblMetazoa" id="ASIC016882-RA">
    <property type="protein sequence ID" value="ASIC016882-PA"/>
    <property type="gene ID" value="ASIC016882"/>
</dbReference>
<dbReference type="EMBL" id="KE525341">
    <property type="protein sequence ID" value="KFB48569.1"/>
    <property type="molecule type" value="Genomic_DNA"/>
</dbReference>
<reference evidence="1 3" key="1">
    <citation type="journal article" date="2014" name="BMC Genomics">
        <title>Genome sequence of Anopheles sinensis provides insight into genetics basis of mosquito competence for malaria parasites.</title>
        <authorList>
            <person name="Zhou D."/>
            <person name="Zhang D."/>
            <person name="Ding G."/>
            <person name="Shi L."/>
            <person name="Hou Q."/>
            <person name="Ye Y."/>
            <person name="Xu Y."/>
            <person name="Zhou H."/>
            <person name="Xiong C."/>
            <person name="Li S."/>
            <person name="Yu J."/>
            <person name="Hong S."/>
            <person name="Yu X."/>
            <person name="Zou P."/>
            <person name="Chen C."/>
            <person name="Chang X."/>
            <person name="Wang W."/>
            <person name="Lv Y."/>
            <person name="Sun Y."/>
            <person name="Ma L."/>
            <person name="Shen B."/>
            <person name="Zhu C."/>
        </authorList>
    </citation>
    <scope>NUCLEOTIDE SEQUENCE [LARGE SCALE GENOMIC DNA]</scope>
</reference>
<dbReference type="AlphaFoldDB" id="A0A084WEC5"/>
<proteinExistence type="predicted"/>
<reference evidence="2" key="2">
    <citation type="submission" date="2020-05" db="UniProtKB">
        <authorList>
            <consortium name="EnsemblMetazoa"/>
        </authorList>
    </citation>
    <scope>IDENTIFICATION</scope>
</reference>
<evidence type="ECO:0000313" key="2">
    <source>
        <dbReference type="EnsemblMetazoa" id="ASIC016882-PA"/>
    </source>
</evidence>
<gene>
    <name evidence="1" type="ORF">ZHAS_00016882</name>
</gene>
<name>A0A084WEC5_ANOSI</name>
<organism evidence="1">
    <name type="scientific">Anopheles sinensis</name>
    <name type="common">Mosquito</name>
    <dbReference type="NCBI Taxonomy" id="74873"/>
    <lineage>
        <taxon>Eukaryota</taxon>
        <taxon>Metazoa</taxon>
        <taxon>Ecdysozoa</taxon>
        <taxon>Arthropoda</taxon>
        <taxon>Hexapoda</taxon>
        <taxon>Insecta</taxon>
        <taxon>Pterygota</taxon>
        <taxon>Neoptera</taxon>
        <taxon>Endopterygota</taxon>
        <taxon>Diptera</taxon>
        <taxon>Nematocera</taxon>
        <taxon>Culicoidea</taxon>
        <taxon>Culicidae</taxon>
        <taxon>Anophelinae</taxon>
        <taxon>Anopheles</taxon>
    </lineage>
</organism>
<keyword evidence="3" id="KW-1185">Reference proteome</keyword>